<feature type="domain" description="Exonuclease VII large subunit C-terminal" evidence="8">
    <location>
        <begin position="182"/>
        <end position="492"/>
    </location>
</feature>
<dbReference type="Proteomes" id="UP000214603">
    <property type="component" value="Unassembled WGS sequence"/>
</dbReference>
<evidence type="ECO:0000256" key="6">
    <source>
        <dbReference type="RuleBase" id="RU004355"/>
    </source>
</evidence>
<feature type="domain" description="OB-fold nucleic acid binding" evidence="9">
    <location>
        <begin position="66"/>
        <end position="158"/>
    </location>
</feature>
<evidence type="ECO:0000256" key="2">
    <source>
        <dbReference type="ARBA" id="ARBA00022722"/>
    </source>
</evidence>
<comment type="function">
    <text evidence="5">Bidirectionally degrades single-stranded DNA into large acid-insoluble oligonucleotides, which are then degraded further into small acid-soluble oligonucleotides.</text>
</comment>
<proteinExistence type="inferred from homology"/>
<comment type="subcellular location">
    <subcellularLocation>
        <location evidence="5 6">Cytoplasm</location>
    </subcellularLocation>
</comment>
<dbReference type="HAMAP" id="MF_00378">
    <property type="entry name" value="Exonuc_7_L"/>
    <property type="match status" value="1"/>
</dbReference>
<accession>A0A225LVS3</accession>
<dbReference type="PANTHER" id="PTHR30008">
    <property type="entry name" value="EXODEOXYRIBONUCLEASE 7 LARGE SUBUNIT"/>
    <property type="match status" value="1"/>
</dbReference>
<dbReference type="GO" id="GO:0009318">
    <property type="term" value="C:exodeoxyribonuclease VII complex"/>
    <property type="evidence" value="ECO:0007669"/>
    <property type="project" value="UniProtKB-UniRule"/>
</dbReference>
<dbReference type="CDD" id="cd04489">
    <property type="entry name" value="ExoVII_LU_OBF"/>
    <property type="match status" value="1"/>
</dbReference>
<dbReference type="AlphaFoldDB" id="A0A225LVS3"/>
<dbReference type="EC" id="3.1.11.6" evidence="5"/>
<dbReference type="Pfam" id="PF02601">
    <property type="entry name" value="Exonuc_VII_L"/>
    <property type="match status" value="1"/>
</dbReference>
<evidence type="ECO:0000256" key="1">
    <source>
        <dbReference type="ARBA" id="ARBA00022490"/>
    </source>
</evidence>
<dbReference type="RefSeq" id="WP_088606072.1">
    <property type="nucleotide sequence ID" value="NZ_NJIH01000021.1"/>
</dbReference>
<evidence type="ECO:0000256" key="4">
    <source>
        <dbReference type="ARBA" id="ARBA00022839"/>
    </source>
</evidence>
<evidence type="ECO:0000313" key="10">
    <source>
        <dbReference type="EMBL" id="OWT53454.1"/>
    </source>
</evidence>
<evidence type="ECO:0000256" key="5">
    <source>
        <dbReference type="HAMAP-Rule" id="MF_00378"/>
    </source>
</evidence>
<evidence type="ECO:0000256" key="7">
    <source>
        <dbReference type="SAM" id="MobiDB-lite"/>
    </source>
</evidence>
<evidence type="ECO:0000259" key="9">
    <source>
        <dbReference type="Pfam" id="PF13742"/>
    </source>
</evidence>
<evidence type="ECO:0000256" key="3">
    <source>
        <dbReference type="ARBA" id="ARBA00022801"/>
    </source>
</evidence>
<dbReference type="GO" id="GO:0008855">
    <property type="term" value="F:exodeoxyribonuclease VII activity"/>
    <property type="evidence" value="ECO:0007669"/>
    <property type="project" value="UniProtKB-UniRule"/>
</dbReference>
<dbReference type="PANTHER" id="PTHR30008:SF0">
    <property type="entry name" value="EXODEOXYRIBONUCLEASE 7 LARGE SUBUNIT"/>
    <property type="match status" value="1"/>
</dbReference>
<keyword evidence="3 5" id="KW-0378">Hydrolase</keyword>
<protein>
    <recommendedName>
        <fullName evidence="5">Exodeoxyribonuclease 7 large subunit</fullName>
        <ecNumber evidence="5">3.1.11.6</ecNumber>
    </recommendedName>
    <alternativeName>
        <fullName evidence="5">Exodeoxyribonuclease VII large subunit</fullName>
        <shortName evidence="5">Exonuclease VII large subunit</shortName>
    </alternativeName>
</protein>
<keyword evidence="1 5" id="KW-0963">Cytoplasm</keyword>
<comment type="similarity">
    <text evidence="5 6">Belongs to the XseA family.</text>
</comment>
<dbReference type="GO" id="GO:0006308">
    <property type="term" value="P:DNA catabolic process"/>
    <property type="evidence" value="ECO:0007669"/>
    <property type="project" value="UniProtKB-UniRule"/>
</dbReference>
<feature type="region of interest" description="Disordered" evidence="7">
    <location>
        <begin position="1"/>
        <end position="61"/>
    </location>
</feature>
<reference evidence="11" key="1">
    <citation type="submission" date="2017-06" db="EMBL/GenBank/DDBJ databases">
        <title>Herbaspirillum phytohormonus sp. nov., isolated from the root nodule of Robinia pseudoacacia in lead-zinc mine.</title>
        <authorList>
            <person name="Fan M."/>
            <person name="Lin Y."/>
        </authorList>
    </citation>
    <scope>NUCLEOTIDE SEQUENCE [LARGE SCALE GENOMIC DNA]</scope>
    <source>
        <strain evidence="11">SC-089</strain>
    </source>
</reference>
<dbReference type="NCBIfam" id="TIGR00237">
    <property type="entry name" value="xseA"/>
    <property type="match status" value="1"/>
</dbReference>
<dbReference type="EMBL" id="NJIH01000021">
    <property type="protein sequence ID" value="OWT53454.1"/>
    <property type="molecule type" value="Genomic_DNA"/>
</dbReference>
<keyword evidence="11" id="KW-1185">Reference proteome</keyword>
<keyword evidence="2 5" id="KW-0540">Nuclease</keyword>
<dbReference type="Pfam" id="PF13742">
    <property type="entry name" value="tRNA_anti_2"/>
    <property type="match status" value="1"/>
</dbReference>
<evidence type="ECO:0000313" key="11">
    <source>
        <dbReference type="Proteomes" id="UP000214603"/>
    </source>
</evidence>
<comment type="catalytic activity">
    <reaction evidence="5 6">
        <text>Exonucleolytic cleavage in either 5'- to 3'- or 3'- to 5'-direction to yield nucleoside 5'-phosphates.</text>
        <dbReference type="EC" id="3.1.11.6"/>
    </reaction>
</comment>
<dbReference type="InterPro" id="IPR020579">
    <property type="entry name" value="Exonuc_VII_lsu_C"/>
</dbReference>
<organism evidence="10 11">
    <name type="scientific">Candidimonas nitroreducens</name>
    <dbReference type="NCBI Taxonomy" id="683354"/>
    <lineage>
        <taxon>Bacteria</taxon>
        <taxon>Pseudomonadati</taxon>
        <taxon>Pseudomonadota</taxon>
        <taxon>Betaproteobacteria</taxon>
        <taxon>Burkholderiales</taxon>
        <taxon>Alcaligenaceae</taxon>
        <taxon>Candidimonas</taxon>
    </lineage>
</organism>
<dbReference type="InterPro" id="IPR025824">
    <property type="entry name" value="OB-fold_nuc-bd_dom"/>
</dbReference>
<dbReference type="GO" id="GO:0005737">
    <property type="term" value="C:cytoplasm"/>
    <property type="evidence" value="ECO:0007669"/>
    <property type="project" value="UniProtKB-SubCell"/>
</dbReference>
<comment type="subunit">
    <text evidence="5">Heterooligomer composed of large and small subunits.</text>
</comment>
<comment type="caution">
    <text evidence="10">The sequence shown here is derived from an EMBL/GenBank/DDBJ whole genome shotgun (WGS) entry which is preliminary data.</text>
</comment>
<sequence length="501" mass="54008">MYQGKKGDRSSNTFPGNSLPDGDVSGNALLGDTSPGNALPGNILPGTSLPGNELPGGQLPSGSEVLSVSELNRRVGRLLEAQVPTLWVRGEVSNFTQAASGHWYFTIKDERAAVRAVMFRGRAQAVGFVPRVGERFEFRAAVTLYEARGEYQLQVEALRRAGQGNLHEAFMALKEKLAAEGLFDPARKRPCTPMPVQVGIVTSLAAAALHDVLTTMRRRAPHVRVIVYPAPVQGADAAGRLCQALTQAYERAEVDTLLLVRGGGSIEDLWSFNDEALARMIAASPMPLISGVGHETDFTIADFAADLRAPTPTAAAELCCRARSECLRSIEAALTALQNQQRRLLERAALRLDRAVAMLVPPAQRLARQRDVLRGLCDRLARAGTGGAERRRARLEALTARLVQATPDPARARLDLLRHQQQLVRAAERALALRRARLDAAAQMLEALNPRKILGRGYALVRDASGALVCDARALQPGDRLALELAQGGAEVSVLQAHGLL</sequence>
<gene>
    <name evidence="5" type="primary">xseA</name>
    <name evidence="10" type="ORF">CEY11_24535</name>
</gene>
<dbReference type="InterPro" id="IPR003753">
    <property type="entry name" value="Exonuc_VII_L"/>
</dbReference>
<keyword evidence="4 5" id="KW-0269">Exonuclease</keyword>
<evidence type="ECO:0000259" key="8">
    <source>
        <dbReference type="Pfam" id="PF02601"/>
    </source>
</evidence>
<dbReference type="GO" id="GO:0003676">
    <property type="term" value="F:nucleic acid binding"/>
    <property type="evidence" value="ECO:0007669"/>
    <property type="project" value="InterPro"/>
</dbReference>
<name>A0A225LVS3_9BURK</name>